<accession>A0A3E0H2N7</accession>
<sequence length="83" mass="8867">MTAMSTSPTPSLTLDFRALRCPMPLLKLKQALHRHEPGTELVVLTTDTGASRDIPAFLQHTAHQLVSVEVAANGAATFTIISA</sequence>
<dbReference type="PANTHER" id="PTHR33279">
    <property type="entry name" value="SULFUR CARRIER PROTEIN YEDF-RELATED"/>
    <property type="match status" value="1"/>
</dbReference>
<feature type="domain" description="UPF0033" evidence="2">
    <location>
        <begin position="14"/>
        <end position="38"/>
    </location>
</feature>
<evidence type="ECO:0000313" key="3">
    <source>
        <dbReference type="EMBL" id="REH36769.1"/>
    </source>
</evidence>
<reference evidence="3 4" key="1">
    <citation type="submission" date="2018-08" db="EMBL/GenBank/DDBJ databases">
        <title>Genomic Encyclopedia of Type Strains, Phase IV (KMG-IV): sequencing the most valuable type-strain genomes for metagenomic binning, comparative biology and taxonomic classification.</title>
        <authorList>
            <person name="Goeker M."/>
        </authorList>
    </citation>
    <scope>NUCLEOTIDE SEQUENCE [LARGE SCALE GENOMIC DNA]</scope>
    <source>
        <strain evidence="3 4">DSM 26022</strain>
    </source>
</reference>
<comment type="caution">
    <text evidence="3">The sequence shown here is derived from an EMBL/GenBank/DDBJ whole genome shotgun (WGS) entry which is preliminary data.</text>
</comment>
<dbReference type="CDD" id="cd00291">
    <property type="entry name" value="SirA_YedF_YeeD"/>
    <property type="match status" value="1"/>
</dbReference>
<organism evidence="3 4">
    <name type="scientific">Paraperlucidibaca baekdonensis</name>
    <dbReference type="NCBI Taxonomy" id="748120"/>
    <lineage>
        <taxon>Bacteria</taxon>
        <taxon>Pseudomonadati</taxon>
        <taxon>Pseudomonadota</taxon>
        <taxon>Gammaproteobacteria</taxon>
        <taxon>Moraxellales</taxon>
        <taxon>Moraxellaceae</taxon>
        <taxon>Paraperlucidibaca</taxon>
    </lineage>
</organism>
<dbReference type="InterPro" id="IPR001455">
    <property type="entry name" value="TusA-like"/>
</dbReference>
<evidence type="ECO:0000313" key="4">
    <source>
        <dbReference type="Proteomes" id="UP000256774"/>
    </source>
</evidence>
<keyword evidence="4" id="KW-1185">Reference proteome</keyword>
<dbReference type="PROSITE" id="PS01148">
    <property type="entry name" value="UPF0033"/>
    <property type="match status" value="1"/>
</dbReference>
<evidence type="ECO:0000259" key="2">
    <source>
        <dbReference type="PROSITE" id="PS01148"/>
    </source>
</evidence>
<dbReference type="Pfam" id="PF01206">
    <property type="entry name" value="TusA"/>
    <property type="match status" value="1"/>
</dbReference>
<protein>
    <submittedName>
        <fullName evidence="3">tRNA 2-thiouridine synthesizing protein A</fullName>
    </submittedName>
</protein>
<dbReference type="PANTHER" id="PTHR33279:SF6">
    <property type="entry name" value="SULFUR CARRIER PROTEIN YEDF-RELATED"/>
    <property type="match status" value="1"/>
</dbReference>
<dbReference type="AlphaFoldDB" id="A0A3E0H2N7"/>
<gene>
    <name evidence="3" type="ORF">DFR26_1905</name>
</gene>
<proteinExistence type="inferred from homology"/>
<name>A0A3E0H2N7_9GAMM</name>
<evidence type="ECO:0000256" key="1">
    <source>
        <dbReference type="ARBA" id="ARBA00008984"/>
    </source>
</evidence>
<dbReference type="EMBL" id="QUNR01000004">
    <property type="protein sequence ID" value="REH36769.1"/>
    <property type="molecule type" value="Genomic_DNA"/>
</dbReference>
<dbReference type="Proteomes" id="UP000256774">
    <property type="component" value="Unassembled WGS sequence"/>
</dbReference>
<dbReference type="SUPFAM" id="SSF64307">
    <property type="entry name" value="SirA-like"/>
    <property type="match status" value="1"/>
</dbReference>
<dbReference type="Gene3D" id="3.30.110.40">
    <property type="entry name" value="TusA-like domain"/>
    <property type="match status" value="1"/>
</dbReference>
<comment type="similarity">
    <text evidence="1">Belongs to the sulfur carrier protein TusA family.</text>
</comment>
<dbReference type="InterPro" id="IPR036868">
    <property type="entry name" value="TusA-like_sf"/>
</dbReference>